<dbReference type="Proteomes" id="UP000667650">
    <property type="component" value="Unassembled WGS sequence"/>
</dbReference>
<evidence type="ECO:0000313" key="2">
    <source>
        <dbReference type="Proteomes" id="UP000667650"/>
    </source>
</evidence>
<organism evidence="1 2">
    <name type="scientific">Flagellimonas ochracea</name>
    <dbReference type="NCBI Taxonomy" id="2696472"/>
    <lineage>
        <taxon>Bacteria</taxon>
        <taxon>Pseudomonadati</taxon>
        <taxon>Bacteroidota</taxon>
        <taxon>Flavobacteriia</taxon>
        <taxon>Flavobacteriales</taxon>
        <taxon>Flavobacteriaceae</taxon>
        <taxon>Flagellimonas</taxon>
    </lineage>
</organism>
<protein>
    <submittedName>
        <fullName evidence="1">Uncharacterized protein</fullName>
    </submittedName>
</protein>
<sequence length="61" mass="7124">MKKKPVKVRLIEKNGNSYQIQFPNLKIPVTVDENLYTKMLHSTEYEFSNTHVKVKSHSFSA</sequence>
<name>A0A964TFA7_9FLAO</name>
<comment type="caution">
    <text evidence="1">The sequence shown here is derived from an EMBL/GenBank/DDBJ whole genome shotgun (WGS) entry which is preliminary data.</text>
</comment>
<accession>A0A964TFA7</accession>
<proteinExistence type="predicted"/>
<dbReference type="AlphaFoldDB" id="A0A964TFA7"/>
<gene>
    <name evidence="1" type="ORF">GTQ34_15950</name>
</gene>
<reference evidence="1" key="1">
    <citation type="submission" date="2020-01" db="EMBL/GenBank/DDBJ databases">
        <title>Muricauda ochracea sp. nov., isolated from a tidal flat of Garorim bay in Korea.</title>
        <authorList>
            <person name="Kim D."/>
            <person name="Yoo Y."/>
            <person name="Kim J.-J."/>
        </authorList>
    </citation>
    <scope>NUCLEOTIDE SEQUENCE</scope>
    <source>
        <strain evidence="1">JGD-17</strain>
    </source>
</reference>
<dbReference type="EMBL" id="JAAABI010000009">
    <property type="protein sequence ID" value="NAY93404.1"/>
    <property type="molecule type" value="Genomic_DNA"/>
</dbReference>
<keyword evidence="2" id="KW-1185">Reference proteome</keyword>
<evidence type="ECO:0000313" key="1">
    <source>
        <dbReference type="EMBL" id="NAY93404.1"/>
    </source>
</evidence>
<dbReference type="RefSeq" id="WP_166524814.1">
    <property type="nucleotide sequence ID" value="NZ_JAAABI010000009.1"/>
</dbReference>